<dbReference type="AlphaFoldDB" id="A0A0C3NIF8"/>
<dbReference type="HOGENOM" id="CLU_2997392_0_0_1"/>
<dbReference type="InParanoid" id="A0A0C3NIF8"/>
<name>A0A0C3NIF8_PISTI</name>
<reference evidence="2" key="2">
    <citation type="submission" date="2015-01" db="EMBL/GenBank/DDBJ databases">
        <title>Evolutionary Origins and Diversification of the Mycorrhizal Mutualists.</title>
        <authorList>
            <consortium name="DOE Joint Genome Institute"/>
            <consortium name="Mycorrhizal Genomics Consortium"/>
            <person name="Kohler A."/>
            <person name="Kuo A."/>
            <person name="Nagy L.G."/>
            <person name="Floudas D."/>
            <person name="Copeland A."/>
            <person name="Barry K.W."/>
            <person name="Cichocki N."/>
            <person name="Veneault-Fourrey C."/>
            <person name="LaButti K."/>
            <person name="Lindquist E.A."/>
            <person name="Lipzen A."/>
            <person name="Lundell T."/>
            <person name="Morin E."/>
            <person name="Murat C."/>
            <person name="Riley R."/>
            <person name="Ohm R."/>
            <person name="Sun H."/>
            <person name="Tunlid A."/>
            <person name="Henrissat B."/>
            <person name="Grigoriev I.V."/>
            <person name="Hibbett D.S."/>
            <person name="Martin F."/>
        </authorList>
    </citation>
    <scope>NUCLEOTIDE SEQUENCE [LARGE SCALE GENOMIC DNA]</scope>
    <source>
        <strain evidence="2">Marx 270</strain>
    </source>
</reference>
<gene>
    <name evidence="1" type="ORF">M404DRAFT_1007427</name>
</gene>
<dbReference type="Proteomes" id="UP000054217">
    <property type="component" value="Unassembled WGS sequence"/>
</dbReference>
<evidence type="ECO:0000313" key="1">
    <source>
        <dbReference type="EMBL" id="KIN95465.1"/>
    </source>
</evidence>
<accession>A0A0C3NIF8</accession>
<evidence type="ECO:0000313" key="2">
    <source>
        <dbReference type="Proteomes" id="UP000054217"/>
    </source>
</evidence>
<reference evidence="1 2" key="1">
    <citation type="submission" date="2014-04" db="EMBL/GenBank/DDBJ databases">
        <authorList>
            <consortium name="DOE Joint Genome Institute"/>
            <person name="Kuo A."/>
            <person name="Kohler A."/>
            <person name="Costa M.D."/>
            <person name="Nagy L.G."/>
            <person name="Floudas D."/>
            <person name="Copeland A."/>
            <person name="Barry K.W."/>
            <person name="Cichocki N."/>
            <person name="Veneault-Fourrey C."/>
            <person name="LaButti K."/>
            <person name="Lindquist E.A."/>
            <person name="Lipzen A."/>
            <person name="Lundell T."/>
            <person name="Morin E."/>
            <person name="Murat C."/>
            <person name="Sun H."/>
            <person name="Tunlid A."/>
            <person name="Henrissat B."/>
            <person name="Grigoriev I.V."/>
            <person name="Hibbett D.S."/>
            <person name="Martin F."/>
            <person name="Nordberg H.P."/>
            <person name="Cantor M.N."/>
            <person name="Hua S.X."/>
        </authorList>
    </citation>
    <scope>NUCLEOTIDE SEQUENCE [LARGE SCALE GENOMIC DNA]</scope>
    <source>
        <strain evidence="1 2">Marx 270</strain>
    </source>
</reference>
<keyword evidence="2" id="KW-1185">Reference proteome</keyword>
<protein>
    <submittedName>
        <fullName evidence="1">Uncharacterized protein</fullName>
    </submittedName>
</protein>
<dbReference type="EMBL" id="KN832066">
    <property type="protein sequence ID" value="KIN95465.1"/>
    <property type="molecule type" value="Genomic_DNA"/>
</dbReference>
<proteinExistence type="predicted"/>
<sequence>MTHRPERLCLPHLRRANGRPSPTTDRIYTVRNARDEAGSSYNITTRTTYPSSIKYHT</sequence>
<organism evidence="1 2">
    <name type="scientific">Pisolithus tinctorius Marx 270</name>
    <dbReference type="NCBI Taxonomy" id="870435"/>
    <lineage>
        <taxon>Eukaryota</taxon>
        <taxon>Fungi</taxon>
        <taxon>Dikarya</taxon>
        <taxon>Basidiomycota</taxon>
        <taxon>Agaricomycotina</taxon>
        <taxon>Agaricomycetes</taxon>
        <taxon>Agaricomycetidae</taxon>
        <taxon>Boletales</taxon>
        <taxon>Sclerodermatineae</taxon>
        <taxon>Pisolithaceae</taxon>
        <taxon>Pisolithus</taxon>
    </lineage>
</organism>